<reference evidence="2 3" key="1">
    <citation type="submission" date="2023-01" db="EMBL/GenBank/DDBJ databases">
        <authorList>
            <person name="Kreplak J."/>
        </authorList>
    </citation>
    <scope>NUCLEOTIDE SEQUENCE [LARGE SCALE GENOMIC DNA]</scope>
</reference>
<organism evidence="2 3">
    <name type="scientific">Vicia faba</name>
    <name type="common">Broad bean</name>
    <name type="synonym">Faba vulgaris</name>
    <dbReference type="NCBI Taxonomy" id="3906"/>
    <lineage>
        <taxon>Eukaryota</taxon>
        <taxon>Viridiplantae</taxon>
        <taxon>Streptophyta</taxon>
        <taxon>Embryophyta</taxon>
        <taxon>Tracheophyta</taxon>
        <taxon>Spermatophyta</taxon>
        <taxon>Magnoliopsida</taxon>
        <taxon>eudicotyledons</taxon>
        <taxon>Gunneridae</taxon>
        <taxon>Pentapetalae</taxon>
        <taxon>rosids</taxon>
        <taxon>fabids</taxon>
        <taxon>Fabales</taxon>
        <taxon>Fabaceae</taxon>
        <taxon>Papilionoideae</taxon>
        <taxon>50 kb inversion clade</taxon>
        <taxon>NPAAA clade</taxon>
        <taxon>Hologalegina</taxon>
        <taxon>IRL clade</taxon>
        <taxon>Fabeae</taxon>
        <taxon>Vicia</taxon>
    </lineage>
</organism>
<accession>A0AAV0YES6</accession>
<dbReference type="EMBL" id="CATIWC010001254">
    <property type="protein sequence ID" value="CAI8583972.1"/>
    <property type="molecule type" value="Genomic_DNA"/>
</dbReference>
<name>A0AAV0YES6_VICFA</name>
<feature type="compositionally biased region" description="Low complexity" evidence="1">
    <location>
        <begin position="13"/>
        <end position="29"/>
    </location>
</feature>
<keyword evidence="3" id="KW-1185">Reference proteome</keyword>
<sequence length="127" mass="13655">MVCEAQTDPRLWSTNTPNSNSASSPRSPCSVFDSILRGRHRRSTPVLICLYPVSCVRVSSFLSFPQTSVAKQSSSPTATAVKNDGATSAILSSHYSVSDPQITQEDLHEASSSYGEISTTSILKTSR</sequence>
<comment type="caution">
    <text evidence="2">The sequence shown here is derived from an EMBL/GenBank/DDBJ whole genome shotgun (WGS) entry which is preliminary data.</text>
</comment>
<feature type="region of interest" description="Disordered" evidence="1">
    <location>
        <begin position="1"/>
        <end position="29"/>
    </location>
</feature>
<gene>
    <name evidence="2" type="ORF">VFH_U052920</name>
</gene>
<evidence type="ECO:0000313" key="3">
    <source>
        <dbReference type="Proteomes" id="UP001157006"/>
    </source>
</evidence>
<protein>
    <submittedName>
        <fullName evidence="2">Uncharacterized protein</fullName>
    </submittedName>
</protein>
<proteinExistence type="predicted"/>
<dbReference type="AlphaFoldDB" id="A0AAV0YES6"/>
<feature type="region of interest" description="Disordered" evidence="1">
    <location>
        <begin position="101"/>
        <end position="127"/>
    </location>
</feature>
<evidence type="ECO:0000256" key="1">
    <source>
        <dbReference type="SAM" id="MobiDB-lite"/>
    </source>
</evidence>
<evidence type="ECO:0000313" key="2">
    <source>
        <dbReference type="EMBL" id="CAI8583972.1"/>
    </source>
</evidence>
<dbReference type="Proteomes" id="UP001157006">
    <property type="component" value="Unassembled WGS sequence"/>
</dbReference>